<keyword evidence="2" id="KW-0238">DNA-binding</keyword>
<dbReference type="SUPFAM" id="SSF46689">
    <property type="entry name" value="Homeodomain-like"/>
    <property type="match status" value="2"/>
</dbReference>
<evidence type="ECO:0000256" key="3">
    <source>
        <dbReference type="ARBA" id="ARBA00023163"/>
    </source>
</evidence>
<dbReference type="InterPro" id="IPR009057">
    <property type="entry name" value="Homeodomain-like_sf"/>
</dbReference>
<keyword evidence="1" id="KW-0805">Transcription regulation</keyword>
<dbReference type="InterPro" id="IPR018060">
    <property type="entry name" value="HTH_AraC"/>
</dbReference>
<organism evidence="5 6">
    <name type="scientific">Paenibacillus gallinarum</name>
    <dbReference type="NCBI Taxonomy" id="2762232"/>
    <lineage>
        <taxon>Bacteria</taxon>
        <taxon>Bacillati</taxon>
        <taxon>Bacillota</taxon>
        <taxon>Bacilli</taxon>
        <taxon>Bacillales</taxon>
        <taxon>Paenibacillaceae</taxon>
        <taxon>Paenibacillus</taxon>
    </lineage>
</organism>
<feature type="domain" description="HTH araC/xylS-type" evidence="4">
    <location>
        <begin position="299"/>
        <end position="397"/>
    </location>
</feature>
<evidence type="ECO:0000256" key="2">
    <source>
        <dbReference type="ARBA" id="ARBA00023125"/>
    </source>
</evidence>
<dbReference type="InterPro" id="IPR018062">
    <property type="entry name" value="HTH_AraC-typ_CS"/>
</dbReference>
<evidence type="ECO:0000256" key="1">
    <source>
        <dbReference type="ARBA" id="ARBA00023015"/>
    </source>
</evidence>
<sequence length="401" mass="46612">MTQNLKAISKIICDAYNVPIVILNNKNNLISSYGDQVKHPLFHSIEEFIRRLIQPEDQQNLPLIRKTNYLETFIVFHLSSIETIIIGPFSSYEVTESMVYGISEDLQISSAYQEELFLYYSQLEWLNQKRILSLCCLTYYLICQEPLEEELVKSQMKNSEKSEATHFEQLLRNRRLDASFHMDYGVEQKIWQCVKEGDKEELQQHLDTIKIEGVGLLSKKSHLRNIKNQTIISIALATRAAIDGGLYPEIAYTMSDVSIQKVEETSELQKVELIGNDFLFSLVDRMNENRENNHSKAVQVCKNYIFNHIFGQISIKDLADMVHLNPVYLSQLFKKETNKPLGKYIQDEKIKEAQKLLIHSEHSVADICMLLQFNDQSYFSSMFKKYTGLTPNQYRRNPAVR</sequence>
<evidence type="ECO:0000313" key="6">
    <source>
        <dbReference type="Proteomes" id="UP000608071"/>
    </source>
</evidence>
<accession>A0ABR8T612</accession>
<dbReference type="Gene3D" id="1.10.10.60">
    <property type="entry name" value="Homeodomain-like"/>
    <property type="match status" value="2"/>
</dbReference>
<dbReference type="PANTHER" id="PTHR43280:SF34">
    <property type="entry name" value="ARAC-FAMILY TRANSCRIPTIONAL REGULATOR"/>
    <property type="match status" value="1"/>
</dbReference>
<dbReference type="Pfam" id="PF12833">
    <property type="entry name" value="HTH_18"/>
    <property type="match status" value="1"/>
</dbReference>
<comment type="caution">
    <text evidence="5">The sequence shown here is derived from an EMBL/GenBank/DDBJ whole genome shotgun (WGS) entry which is preliminary data.</text>
</comment>
<protein>
    <submittedName>
        <fullName evidence="5">Helix-turn-helix domain-containing protein</fullName>
    </submittedName>
</protein>
<dbReference type="PROSITE" id="PS01124">
    <property type="entry name" value="HTH_ARAC_FAMILY_2"/>
    <property type="match status" value="1"/>
</dbReference>
<reference evidence="5 6" key="1">
    <citation type="submission" date="2020-08" db="EMBL/GenBank/DDBJ databases">
        <title>A Genomic Blueprint of the Chicken Gut Microbiome.</title>
        <authorList>
            <person name="Gilroy R."/>
            <person name="Ravi A."/>
            <person name="Getino M."/>
            <person name="Pursley I."/>
            <person name="Horton D.L."/>
            <person name="Alikhan N.-F."/>
            <person name="Baker D."/>
            <person name="Gharbi K."/>
            <person name="Hall N."/>
            <person name="Watson M."/>
            <person name="Adriaenssens E.M."/>
            <person name="Foster-Nyarko E."/>
            <person name="Jarju S."/>
            <person name="Secka A."/>
            <person name="Antonio M."/>
            <person name="Oren A."/>
            <person name="Chaudhuri R."/>
            <person name="La Ragione R.M."/>
            <person name="Hildebrand F."/>
            <person name="Pallen M.J."/>
        </authorList>
    </citation>
    <scope>NUCLEOTIDE SEQUENCE [LARGE SCALE GENOMIC DNA]</scope>
    <source>
        <strain evidence="5 6">Sa2BVA9</strain>
    </source>
</reference>
<evidence type="ECO:0000259" key="4">
    <source>
        <dbReference type="PROSITE" id="PS01124"/>
    </source>
</evidence>
<dbReference type="PANTHER" id="PTHR43280">
    <property type="entry name" value="ARAC-FAMILY TRANSCRIPTIONAL REGULATOR"/>
    <property type="match status" value="1"/>
</dbReference>
<dbReference type="InterPro" id="IPR020449">
    <property type="entry name" value="Tscrpt_reg_AraC-type_HTH"/>
</dbReference>
<evidence type="ECO:0000313" key="5">
    <source>
        <dbReference type="EMBL" id="MBD7971214.1"/>
    </source>
</evidence>
<dbReference type="EMBL" id="JACSQL010000023">
    <property type="protein sequence ID" value="MBD7971214.1"/>
    <property type="molecule type" value="Genomic_DNA"/>
</dbReference>
<keyword evidence="3" id="KW-0804">Transcription</keyword>
<dbReference type="Proteomes" id="UP000608071">
    <property type="component" value="Unassembled WGS sequence"/>
</dbReference>
<dbReference type="SMART" id="SM00342">
    <property type="entry name" value="HTH_ARAC"/>
    <property type="match status" value="1"/>
</dbReference>
<name>A0ABR8T612_9BACL</name>
<dbReference type="PRINTS" id="PR00032">
    <property type="entry name" value="HTHARAC"/>
</dbReference>
<keyword evidence="6" id="KW-1185">Reference proteome</keyword>
<dbReference type="PROSITE" id="PS00041">
    <property type="entry name" value="HTH_ARAC_FAMILY_1"/>
    <property type="match status" value="1"/>
</dbReference>
<dbReference type="RefSeq" id="WP_191804942.1">
    <property type="nucleotide sequence ID" value="NZ_JACSQL010000023.1"/>
</dbReference>
<proteinExistence type="predicted"/>
<gene>
    <name evidence="5" type="ORF">H9647_24430</name>
</gene>